<dbReference type="Proteomes" id="UP000789405">
    <property type="component" value="Unassembled WGS sequence"/>
</dbReference>
<proteinExistence type="predicted"/>
<gene>
    <name evidence="1" type="ORF">DERYTH_LOCUS14081</name>
</gene>
<protein>
    <submittedName>
        <fullName evidence="1">23459_t:CDS:1</fullName>
    </submittedName>
</protein>
<comment type="caution">
    <text evidence="1">The sequence shown here is derived from an EMBL/GenBank/DDBJ whole genome shotgun (WGS) entry which is preliminary data.</text>
</comment>
<dbReference type="InterPro" id="IPR011009">
    <property type="entry name" value="Kinase-like_dom_sf"/>
</dbReference>
<dbReference type="AlphaFoldDB" id="A0A9N9NAR5"/>
<organism evidence="1 2">
    <name type="scientific">Dentiscutata erythropus</name>
    <dbReference type="NCBI Taxonomy" id="1348616"/>
    <lineage>
        <taxon>Eukaryota</taxon>
        <taxon>Fungi</taxon>
        <taxon>Fungi incertae sedis</taxon>
        <taxon>Mucoromycota</taxon>
        <taxon>Glomeromycotina</taxon>
        <taxon>Glomeromycetes</taxon>
        <taxon>Diversisporales</taxon>
        <taxon>Gigasporaceae</taxon>
        <taxon>Dentiscutata</taxon>
    </lineage>
</organism>
<dbReference type="EMBL" id="CAJVPY010010338">
    <property type="protein sequence ID" value="CAG8717858.1"/>
    <property type="molecule type" value="Genomic_DNA"/>
</dbReference>
<evidence type="ECO:0000313" key="2">
    <source>
        <dbReference type="Proteomes" id="UP000789405"/>
    </source>
</evidence>
<reference evidence="1" key="1">
    <citation type="submission" date="2021-06" db="EMBL/GenBank/DDBJ databases">
        <authorList>
            <person name="Kallberg Y."/>
            <person name="Tangrot J."/>
            <person name="Rosling A."/>
        </authorList>
    </citation>
    <scope>NUCLEOTIDE SEQUENCE</scope>
    <source>
        <strain evidence="1">MA453B</strain>
    </source>
</reference>
<dbReference type="OrthoDB" id="2396740at2759"/>
<accession>A0A9N9NAR5</accession>
<name>A0A9N9NAR5_9GLOM</name>
<dbReference type="SUPFAM" id="SSF56112">
    <property type="entry name" value="Protein kinase-like (PK-like)"/>
    <property type="match status" value="1"/>
</dbReference>
<feature type="non-terminal residue" evidence="1">
    <location>
        <position position="1"/>
    </location>
</feature>
<dbReference type="Gene3D" id="1.10.510.10">
    <property type="entry name" value="Transferase(Phosphotransferase) domain 1"/>
    <property type="match status" value="1"/>
</dbReference>
<evidence type="ECO:0000313" key="1">
    <source>
        <dbReference type="EMBL" id="CAG8717858.1"/>
    </source>
</evidence>
<sequence>KDLSQGIVFNNLRLTIPSNVPKLIADLIINCWDADPKRRPTSRAICDNINMWIKDLSDNSTELFAQIKKADKRLLSSISAPSCVKEHHEVIYFSPLSTENIRNIVDSDKQYSNLGNYRLYFHKVNQSEQKIKVN</sequence>
<keyword evidence="2" id="KW-1185">Reference proteome</keyword>